<sequence>MWPIPAHSISLLKKENGKNCKKWYGMVWYGMVWSGMEWCGMYDQRRKMGADGITLKHIVIIVSLTRFKQSLFVLFKLKEGGHKMTIDKEFIDGMIKCVADNLGIFRDGGEERFCYVNIKTCEEGYCLFSKYLLETALRLFDTTIQQFSSGPFAAGEQPAGIGLLQIGERNSLESRLLAVPYRFFLKNDLSGKITGPNGTKVNDPVHNDNPTDLSLALNVLVSKQLLPAGEYIQKRKLLVVENPNRRRFPLSFFWEYALPWMNTLPGWSKFYACLNGKSVVKYDNYDSDIVQGDVLRPILICEAKTIELYNEHSRRHYTIPIDVHHCPYPWQLNVCLFSPGDRIRI</sequence>
<evidence type="ECO:0000313" key="1">
    <source>
        <dbReference type="EMBL" id="CAF1158766.1"/>
    </source>
</evidence>
<protein>
    <submittedName>
        <fullName evidence="1">Uncharacterized protein</fullName>
    </submittedName>
</protein>
<proteinExistence type="predicted"/>
<dbReference type="EMBL" id="CAJOBC010007126">
    <property type="protein sequence ID" value="CAF3922161.1"/>
    <property type="molecule type" value="Genomic_DNA"/>
</dbReference>
<gene>
    <name evidence="1" type="ORF">GPM918_LOCUS21565</name>
    <name evidence="2" type="ORF">SRO942_LOCUS21562</name>
</gene>
<comment type="caution">
    <text evidence="1">The sequence shown here is derived from an EMBL/GenBank/DDBJ whole genome shotgun (WGS) entry which is preliminary data.</text>
</comment>
<evidence type="ECO:0000313" key="2">
    <source>
        <dbReference type="EMBL" id="CAF3922161.1"/>
    </source>
</evidence>
<evidence type="ECO:0000313" key="3">
    <source>
        <dbReference type="Proteomes" id="UP000663829"/>
    </source>
</evidence>
<reference evidence="1" key="1">
    <citation type="submission" date="2021-02" db="EMBL/GenBank/DDBJ databases">
        <authorList>
            <person name="Nowell W R."/>
        </authorList>
    </citation>
    <scope>NUCLEOTIDE SEQUENCE</scope>
</reference>
<name>A0A814T9F3_9BILA</name>
<dbReference type="AlphaFoldDB" id="A0A814T9F3"/>
<organism evidence="1 3">
    <name type="scientific">Didymodactylos carnosus</name>
    <dbReference type="NCBI Taxonomy" id="1234261"/>
    <lineage>
        <taxon>Eukaryota</taxon>
        <taxon>Metazoa</taxon>
        <taxon>Spiralia</taxon>
        <taxon>Gnathifera</taxon>
        <taxon>Rotifera</taxon>
        <taxon>Eurotatoria</taxon>
        <taxon>Bdelloidea</taxon>
        <taxon>Philodinida</taxon>
        <taxon>Philodinidae</taxon>
        <taxon>Didymodactylos</taxon>
    </lineage>
</organism>
<keyword evidence="3" id="KW-1185">Reference proteome</keyword>
<dbReference type="Proteomes" id="UP000663829">
    <property type="component" value="Unassembled WGS sequence"/>
</dbReference>
<dbReference type="Proteomes" id="UP000681722">
    <property type="component" value="Unassembled WGS sequence"/>
</dbReference>
<dbReference type="EMBL" id="CAJNOQ010007127">
    <property type="protein sequence ID" value="CAF1158766.1"/>
    <property type="molecule type" value="Genomic_DNA"/>
</dbReference>
<accession>A0A814T9F3</accession>